<dbReference type="STRING" id="6313.A0A0K0DD81"/>
<protein>
    <submittedName>
        <fullName evidence="2">ORF4</fullName>
    </submittedName>
</protein>
<evidence type="ECO:0000313" key="1">
    <source>
        <dbReference type="Proteomes" id="UP000035642"/>
    </source>
</evidence>
<sequence>MNRLQQDLKCCGTKTDVRLGNGTYLNVDHPWNMWFAAYSLDDTYPNAIRELYSLPWSCCNLTRHSKCEHIGVSRYLRTFDTPTDFDDVEKALDVIRLNWNPTTFDHYLDRNEVAIATLYNSDCVVELLQRLITQVEITRTRMQRAGCSLTTCHNACLLAAAGVRDASSTVCYKN</sequence>
<organism evidence="1 2">
    <name type="scientific">Angiostrongylus cantonensis</name>
    <name type="common">Rat lungworm</name>
    <dbReference type="NCBI Taxonomy" id="6313"/>
    <lineage>
        <taxon>Eukaryota</taxon>
        <taxon>Metazoa</taxon>
        <taxon>Ecdysozoa</taxon>
        <taxon>Nematoda</taxon>
        <taxon>Chromadorea</taxon>
        <taxon>Rhabditida</taxon>
        <taxon>Rhabditina</taxon>
        <taxon>Rhabditomorpha</taxon>
        <taxon>Strongyloidea</taxon>
        <taxon>Metastrongylidae</taxon>
        <taxon>Angiostrongylus</taxon>
    </lineage>
</organism>
<dbReference type="WBParaSite" id="ACAC_0000863801-mRNA-1">
    <property type="protein sequence ID" value="ACAC_0000863801-mRNA-1"/>
    <property type="gene ID" value="ACAC_0000863801"/>
</dbReference>
<dbReference type="AlphaFoldDB" id="A0A0K0DD81"/>
<name>A0A0K0DD81_ANGCA</name>
<reference evidence="2" key="2">
    <citation type="submission" date="2017-02" db="UniProtKB">
        <authorList>
            <consortium name="WormBaseParasite"/>
        </authorList>
    </citation>
    <scope>IDENTIFICATION</scope>
</reference>
<accession>A0A0K0DD81</accession>
<evidence type="ECO:0000313" key="2">
    <source>
        <dbReference type="WBParaSite" id="ACAC_0000863801-mRNA-1"/>
    </source>
</evidence>
<proteinExistence type="predicted"/>
<dbReference type="Proteomes" id="UP000035642">
    <property type="component" value="Unassembled WGS sequence"/>
</dbReference>
<keyword evidence="1" id="KW-1185">Reference proteome</keyword>
<reference evidence="1" key="1">
    <citation type="submission" date="2012-09" db="EMBL/GenBank/DDBJ databases">
        <authorList>
            <person name="Martin A.A."/>
        </authorList>
    </citation>
    <scope>NUCLEOTIDE SEQUENCE</scope>
</reference>